<evidence type="ECO:0000313" key="1">
    <source>
        <dbReference type="EMBL" id="BDZ50854.1"/>
    </source>
</evidence>
<reference evidence="2" key="1">
    <citation type="journal article" date="2019" name="Int. J. Syst. Evol. Microbiol.">
        <title>The Global Catalogue of Microorganisms (GCM) 10K type strain sequencing project: providing services to taxonomists for standard genome sequencing and annotation.</title>
        <authorList>
            <consortium name="The Broad Institute Genomics Platform"/>
            <consortium name="The Broad Institute Genome Sequencing Center for Infectious Disease"/>
            <person name="Wu L."/>
            <person name="Ma J."/>
        </authorList>
    </citation>
    <scope>NUCLEOTIDE SEQUENCE [LARGE SCALE GENOMIC DNA]</scope>
    <source>
        <strain evidence="2">NBRC 108728</strain>
    </source>
</reference>
<gene>
    <name evidence="1" type="ORF">GCM10025867_30950</name>
</gene>
<name>A0ABM8GR05_9MICO</name>
<dbReference type="RefSeq" id="WP_286343769.1">
    <property type="nucleotide sequence ID" value="NZ_AP027732.1"/>
</dbReference>
<evidence type="ECO:0000313" key="2">
    <source>
        <dbReference type="Proteomes" id="UP001321486"/>
    </source>
</evidence>
<accession>A0ABM8GR05</accession>
<proteinExistence type="predicted"/>
<dbReference type="EMBL" id="AP027732">
    <property type="protein sequence ID" value="BDZ50854.1"/>
    <property type="molecule type" value="Genomic_DNA"/>
</dbReference>
<protein>
    <submittedName>
        <fullName evidence="1">Uncharacterized protein</fullName>
    </submittedName>
</protein>
<organism evidence="1 2">
    <name type="scientific">Frondihabitans sucicola</name>
    <dbReference type="NCBI Taxonomy" id="1268041"/>
    <lineage>
        <taxon>Bacteria</taxon>
        <taxon>Bacillati</taxon>
        <taxon>Actinomycetota</taxon>
        <taxon>Actinomycetes</taxon>
        <taxon>Micrococcales</taxon>
        <taxon>Microbacteriaceae</taxon>
        <taxon>Frondihabitans</taxon>
    </lineage>
</organism>
<dbReference type="Proteomes" id="UP001321486">
    <property type="component" value="Chromosome"/>
</dbReference>
<keyword evidence="2" id="KW-1185">Reference proteome</keyword>
<sequence>MPSLQQTQEDAHRIVDTIAASLPLHGQSAKVVTADLKSQCDDSGNFHQWIYDVAVEYERDMDVKAHALKAISDLEGSGWRVQDRGQEETTVNFTLVPTSDEEMTHGNITIMVGNGKWPIPPNIEIGYGGPCLQAIADGN</sequence>